<keyword evidence="2" id="KW-1185">Reference proteome</keyword>
<dbReference type="Proteomes" id="UP000238350">
    <property type="component" value="Unassembled WGS sequence"/>
</dbReference>
<dbReference type="InterPro" id="IPR000033">
    <property type="entry name" value="LDLR_classB_rpt"/>
</dbReference>
<dbReference type="GeneID" id="36514369"/>
<dbReference type="GO" id="GO:0060070">
    <property type="term" value="P:canonical Wnt signaling pathway"/>
    <property type="evidence" value="ECO:0007669"/>
    <property type="project" value="TreeGrafter"/>
</dbReference>
<dbReference type="OrthoDB" id="5958943at2759"/>
<accession>A0A2T0FDF9</accession>
<dbReference type="Gene3D" id="2.120.10.30">
    <property type="entry name" value="TolB, C-terminal domain"/>
    <property type="match status" value="2"/>
</dbReference>
<dbReference type="AlphaFoldDB" id="A0A2T0FDF9"/>
<name>A0A2T0FDF9_9ASCO</name>
<dbReference type="RefSeq" id="XP_024662946.1">
    <property type="nucleotide sequence ID" value="XM_024807178.1"/>
</dbReference>
<dbReference type="STRING" id="45607.A0A2T0FDF9"/>
<dbReference type="EMBL" id="NDIQ01000001">
    <property type="protein sequence ID" value="PRT53000.1"/>
    <property type="molecule type" value="Genomic_DNA"/>
</dbReference>
<evidence type="ECO:0000313" key="2">
    <source>
        <dbReference type="Proteomes" id="UP000238350"/>
    </source>
</evidence>
<dbReference type="InterPro" id="IPR011042">
    <property type="entry name" value="6-blade_b-propeller_TolB-like"/>
</dbReference>
<dbReference type="GO" id="GO:0005886">
    <property type="term" value="C:plasma membrane"/>
    <property type="evidence" value="ECO:0007669"/>
    <property type="project" value="TreeGrafter"/>
</dbReference>
<dbReference type="SMART" id="SM00135">
    <property type="entry name" value="LY"/>
    <property type="match status" value="3"/>
</dbReference>
<protein>
    <submittedName>
        <fullName evidence="1">Uncharacterized protein</fullName>
    </submittedName>
</protein>
<gene>
    <name evidence="1" type="ORF">B9G98_00620</name>
</gene>
<comment type="caution">
    <text evidence="1">The sequence shown here is derived from an EMBL/GenBank/DDBJ whole genome shotgun (WGS) entry which is preliminary data.</text>
</comment>
<sequence>MQLVFLQKNPPALKRFDLRTHEETTVLELEDVPDGVDVDFSEQRIYWTNMGKIGPDYTFFEEDGTVESCDFHGKNRRKIITSGIVTPKQLRIFNNKLFFCDREGMKVYSATKDGKLNQLLSTGVFGTGEEKDAMRWNVGIQPTKNYVYFTQKGPTRGFKGRICRVTRDGYGKVEELLGSLPEPIDLELAPSGRLYWTDRGAGPTGRSLNSATITDAGLVDHRVIFAGMGDAIGLAVSFDESSVYVGDLKGQLWKIDVESGTGEVIRKGGAITGVAFSVEFHANL</sequence>
<evidence type="ECO:0000313" key="1">
    <source>
        <dbReference type="EMBL" id="PRT53000.1"/>
    </source>
</evidence>
<proteinExistence type="predicted"/>
<dbReference type="PANTHER" id="PTHR46513">
    <property type="entry name" value="VITELLOGENIN RECEPTOR-LIKE PROTEIN-RELATED-RELATED"/>
    <property type="match status" value="1"/>
</dbReference>
<dbReference type="SUPFAM" id="SSF63825">
    <property type="entry name" value="YWTD domain"/>
    <property type="match status" value="1"/>
</dbReference>
<organism evidence="1 2">
    <name type="scientific">Wickerhamiella sorbophila</name>
    <dbReference type="NCBI Taxonomy" id="45607"/>
    <lineage>
        <taxon>Eukaryota</taxon>
        <taxon>Fungi</taxon>
        <taxon>Dikarya</taxon>
        <taxon>Ascomycota</taxon>
        <taxon>Saccharomycotina</taxon>
        <taxon>Dipodascomycetes</taxon>
        <taxon>Dipodascales</taxon>
        <taxon>Trichomonascaceae</taxon>
        <taxon>Wickerhamiella</taxon>
    </lineage>
</organism>
<reference evidence="1 2" key="1">
    <citation type="submission" date="2017-04" db="EMBL/GenBank/DDBJ databases">
        <title>Genome sequencing of [Candida] sorbophila.</title>
        <authorList>
            <person name="Ahn J.O."/>
        </authorList>
    </citation>
    <scope>NUCLEOTIDE SEQUENCE [LARGE SCALE GENOMIC DNA]</scope>
    <source>
        <strain evidence="1 2">DS02</strain>
    </source>
</reference>
<dbReference type="PANTHER" id="PTHR46513:SF13">
    <property type="entry name" value="EGF-LIKE DOMAIN-CONTAINING PROTEIN"/>
    <property type="match status" value="1"/>
</dbReference>
<dbReference type="InterPro" id="IPR050778">
    <property type="entry name" value="Cueball_EGF_LRP_Nidogen"/>
</dbReference>